<dbReference type="Pfam" id="PF00005">
    <property type="entry name" value="ABC_tran"/>
    <property type="match status" value="1"/>
</dbReference>
<gene>
    <name evidence="5" type="ORF">CSAL01_06515</name>
</gene>
<evidence type="ECO:0000256" key="1">
    <source>
        <dbReference type="ARBA" id="ARBA00022448"/>
    </source>
</evidence>
<evidence type="ECO:0000256" key="2">
    <source>
        <dbReference type="SAM" id="MobiDB-lite"/>
    </source>
</evidence>
<reference evidence="5 6" key="1">
    <citation type="submission" date="2014-02" db="EMBL/GenBank/DDBJ databases">
        <title>The genome sequence of Colletotrichum salicis CBS 607.94.</title>
        <authorList>
            <person name="Baroncelli R."/>
            <person name="Thon M.R."/>
        </authorList>
    </citation>
    <scope>NUCLEOTIDE SEQUENCE [LARGE SCALE GENOMIC DNA]</scope>
    <source>
        <strain evidence="5 6">CBS 607.94</strain>
    </source>
</reference>
<feature type="region of interest" description="Disordered" evidence="2">
    <location>
        <begin position="1"/>
        <end position="33"/>
    </location>
</feature>
<dbReference type="STRING" id="1209931.A0A135UCX5"/>
<dbReference type="Pfam" id="PF14510">
    <property type="entry name" value="ABC_trans_N"/>
    <property type="match status" value="1"/>
</dbReference>
<protein>
    <submittedName>
        <fullName evidence="5">Multidrug resistance protein CDR1</fullName>
    </submittedName>
</protein>
<dbReference type="EMBL" id="JFFI01001582">
    <property type="protein sequence ID" value="KXH58225.1"/>
    <property type="molecule type" value="Genomic_DNA"/>
</dbReference>
<comment type="caution">
    <text evidence="5">The sequence shown here is derived from an EMBL/GenBank/DDBJ whole genome shotgun (WGS) entry which is preliminary data.</text>
</comment>
<keyword evidence="1" id="KW-0813">Transport</keyword>
<name>A0A135UCX5_9PEZI</name>
<dbReference type="InterPro" id="IPR027417">
    <property type="entry name" value="P-loop_NTPase"/>
</dbReference>
<evidence type="ECO:0000313" key="6">
    <source>
        <dbReference type="Proteomes" id="UP000070121"/>
    </source>
</evidence>
<dbReference type="GO" id="GO:0016887">
    <property type="term" value="F:ATP hydrolysis activity"/>
    <property type="evidence" value="ECO:0007669"/>
    <property type="project" value="InterPro"/>
</dbReference>
<dbReference type="InterPro" id="IPR003439">
    <property type="entry name" value="ABC_transporter-like_ATP-bd"/>
</dbReference>
<evidence type="ECO:0000313" key="5">
    <source>
        <dbReference type="EMBL" id="KXH58225.1"/>
    </source>
</evidence>
<dbReference type="PANTHER" id="PTHR19241">
    <property type="entry name" value="ATP-BINDING CASSETTE TRANSPORTER"/>
    <property type="match status" value="1"/>
</dbReference>
<sequence>MPAPATLDPGPHPNEPHASTFDGTESVSVPSEAEEEAEEAIHDLTKALLGNAPNSVGLAFRDLQVYGLGTTTDYQKTVGNFFLEVAALTSWFSSSGKKQRIDILHDLEGVIQSGEMLAVLGPPGSGCTTLLKTIAGETHGFYIAEGATINYQGTSPKEMKTKFKGEAIYTAEFDHHFPYLTVGETLYFAARARCPQNMDLPHGISEHQYAEHLRDADIFGCSSSVAIYQAPQEAYELFDKVIVLYEGRQIFFGRSTDAKAYFEGLGFLCPEQKTTADFLTSMTSSSERVVHTEWKGRTPPRSPDEFARAWKDSQHRRNLLEEIDSFE</sequence>
<keyword evidence="6" id="KW-1185">Reference proteome</keyword>
<accession>A0A135UCX5</accession>
<dbReference type="Gene3D" id="3.40.50.300">
    <property type="entry name" value="P-loop containing nucleotide triphosphate hydrolases"/>
    <property type="match status" value="1"/>
</dbReference>
<dbReference type="InterPro" id="IPR029481">
    <property type="entry name" value="ABC_trans_N"/>
</dbReference>
<dbReference type="OrthoDB" id="4774148at2759"/>
<evidence type="ECO:0000259" key="4">
    <source>
        <dbReference type="Pfam" id="PF14510"/>
    </source>
</evidence>
<dbReference type="Proteomes" id="UP000070121">
    <property type="component" value="Unassembled WGS sequence"/>
</dbReference>
<dbReference type="SUPFAM" id="SSF52540">
    <property type="entry name" value="P-loop containing nucleoside triphosphate hydrolases"/>
    <property type="match status" value="1"/>
</dbReference>
<evidence type="ECO:0000259" key="3">
    <source>
        <dbReference type="Pfam" id="PF00005"/>
    </source>
</evidence>
<organism evidence="5 6">
    <name type="scientific">Colletotrichum salicis</name>
    <dbReference type="NCBI Taxonomy" id="1209931"/>
    <lineage>
        <taxon>Eukaryota</taxon>
        <taxon>Fungi</taxon>
        <taxon>Dikarya</taxon>
        <taxon>Ascomycota</taxon>
        <taxon>Pezizomycotina</taxon>
        <taxon>Sordariomycetes</taxon>
        <taxon>Hypocreomycetidae</taxon>
        <taxon>Glomerellales</taxon>
        <taxon>Glomerellaceae</taxon>
        <taxon>Colletotrichum</taxon>
        <taxon>Colletotrichum acutatum species complex</taxon>
    </lineage>
</organism>
<feature type="domain" description="Pleiotropic ABC efflux transporter N-terminal" evidence="4">
    <location>
        <begin position="31"/>
        <end position="81"/>
    </location>
</feature>
<dbReference type="GO" id="GO:0005524">
    <property type="term" value="F:ATP binding"/>
    <property type="evidence" value="ECO:0007669"/>
    <property type="project" value="InterPro"/>
</dbReference>
<dbReference type="AlphaFoldDB" id="A0A135UCX5"/>
<proteinExistence type="predicted"/>
<feature type="domain" description="ABC transporter" evidence="3">
    <location>
        <begin position="104"/>
        <end position="204"/>
    </location>
</feature>